<gene>
    <name evidence="2" type="ORF">AGLY_001979</name>
</gene>
<protein>
    <submittedName>
        <fullName evidence="2">Uncharacterized protein</fullName>
    </submittedName>
</protein>
<evidence type="ECO:0000313" key="3">
    <source>
        <dbReference type="Proteomes" id="UP000475862"/>
    </source>
</evidence>
<dbReference type="Proteomes" id="UP000475862">
    <property type="component" value="Unassembled WGS sequence"/>
</dbReference>
<keyword evidence="1" id="KW-1133">Transmembrane helix</keyword>
<organism evidence="2 3">
    <name type="scientific">Aphis glycines</name>
    <name type="common">Soybean aphid</name>
    <dbReference type="NCBI Taxonomy" id="307491"/>
    <lineage>
        <taxon>Eukaryota</taxon>
        <taxon>Metazoa</taxon>
        <taxon>Ecdysozoa</taxon>
        <taxon>Arthropoda</taxon>
        <taxon>Hexapoda</taxon>
        <taxon>Insecta</taxon>
        <taxon>Pterygota</taxon>
        <taxon>Neoptera</taxon>
        <taxon>Paraneoptera</taxon>
        <taxon>Hemiptera</taxon>
        <taxon>Sternorrhyncha</taxon>
        <taxon>Aphidomorpha</taxon>
        <taxon>Aphidoidea</taxon>
        <taxon>Aphididae</taxon>
        <taxon>Aphidini</taxon>
        <taxon>Aphis</taxon>
        <taxon>Aphis</taxon>
    </lineage>
</organism>
<keyword evidence="1" id="KW-0812">Transmembrane</keyword>
<dbReference type="OrthoDB" id="421838at2759"/>
<sequence length="304" mass="34842">MENVISCKHRDRKYCYIYYNSMLKDKDTKETSNIDKDDYIFFIFCFLFFFFFNKKLNIFNKQNAIISSIKIQKKILRNYRNLNSSLKLDHHNPIESEETCSSVFSASEPRSCFNDSTHDLGINVPIICKIVFNSTCEQTVSDESYCSFQCFSALDDSTLKYFFSSSLIFGRNMVNIISFLEGVFVVSPFLLALLSANKASTAIISFSRCFGFITSFYRLFPTHTSFDMYNMKLSSSLTSGMFSKELCFEAQLAYQGYGLGTCLCCCNPCLILSNRLATIDAKRLSPAKSDIRKIYSGALTWLER</sequence>
<dbReference type="EMBL" id="VYZN01000005">
    <property type="protein sequence ID" value="KAE9543855.1"/>
    <property type="molecule type" value="Genomic_DNA"/>
</dbReference>
<keyword evidence="1" id="KW-0472">Membrane</keyword>
<name>A0A6G0U415_APHGL</name>
<accession>A0A6G0U415</accession>
<keyword evidence="3" id="KW-1185">Reference proteome</keyword>
<evidence type="ECO:0000313" key="2">
    <source>
        <dbReference type="EMBL" id="KAE9543855.1"/>
    </source>
</evidence>
<evidence type="ECO:0000256" key="1">
    <source>
        <dbReference type="SAM" id="Phobius"/>
    </source>
</evidence>
<proteinExistence type="predicted"/>
<dbReference type="AlphaFoldDB" id="A0A6G0U415"/>
<feature type="transmembrane region" description="Helical" evidence="1">
    <location>
        <begin position="173"/>
        <end position="196"/>
    </location>
</feature>
<feature type="transmembrane region" description="Helical" evidence="1">
    <location>
        <begin position="39"/>
        <end position="56"/>
    </location>
</feature>
<feature type="transmembrane region" description="Helical" evidence="1">
    <location>
        <begin position="202"/>
        <end position="220"/>
    </location>
</feature>
<comment type="caution">
    <text evidence="2">The sequence shown here is derived from an EMBL/GenBank/DDBJ whole genome shotgun (WGS) entry which is preliminary data.</text>
</comment>
<reference evidence="2 3" key="1">
    <citation type="submission" date="2019-08" db="EMBL/GenBank/DDBJ databases">
        <title>The genome of the soybean aphid Biotype 1, its phylome, world population structure and adaptation to the North American continent.</title>
        <authorList>
            <person name="Giordano R."/>
            <person name="Donthu R.K."/>
            <person name="Hernandez A.G."/>
            <person name="Wright C.L."/>
            <person name="Zimin A.V."/>
        </authorList>
    </citation>
    <scope>NUCLEOTIDE SEQUENCE [LARGE SCALE GENOMIC DNA]</scope>
    <source>
        <tissue evidence="2">Whole aphids</tissue>
    </source>
</reference>